<dbReference type="AlphaFoldDB" id="A0A0C9W665"/>
<proteinExistence type="predicted"/>
<dbReference type="Gene3D" id="3.80.10.10">
    <property type="entry name" value="Ribonuclease Inhibitor"/>
    <property type="match status" value="1"/>
</dbReference>
<dbReference type="PANTHER" id="PTHR38926">
    <property type="entry name" value="F-BOX DOMAIN CONTAINING PROTEIN, EXPRESSED"/>
    <property type="match status" value="1"/>
</dbReference>
<gene>
    <name evidence="1" type="ORF">HYDPIDRAFT_189160</name>
</gene>
<dbReference type="OrthoDB" id="3237066at2759"/>
<evidence type="ECO:0008006" key="3">
    <source>
        <dbReference type="Google" id="ProtNLM"/>
    </source>
</evidence>
<accession>A0A0C9W665</accession>
<evidence type="ECO:0000313" key="2">
    <source>
        <dbReference type="Proteomes" id="UP000053820"/>
    </source>
</evidence>
<dbReference type="HOGENOM" id="CLU_020999_2_0_1"/>
<dbReference type="EMBL" id="KN839856">
    <property type="protein sequence ID" value="KIJ62343.1"/>
    <property type="molecule type" value="Genomic_DNA"/>
</dbReference>
<dbReference type="SUPFAM" id="SSF52047">
    <property type="entry name" value="RNI-like"/>
    <property type="match status" value="1"/>
</dbReference>
<reference evidence="1 2" key="1">
    <citation type="submission" date="2014-04" db="EMBL/GenBank/DDBJ databases">
        <title>Evolutionary Origins and Diversification of the Mycorrhizal Mutualists.</title>
        <authorList>
            <consortium name="DOE Joint Genome Institute"/>
            <consortium name="Mycorrhizal Genomics Consortium"/>
            <person name="Kohler A."/>
            <person name="Kuo A."/>
            <person name="Nagy L.G."/>
            <person name="Floudas D."/>
            <person name="Copeland A."/>
            <person name="Barry K.W."/>
            <person name="Cichocki N."/>
            <person name="Veneault-Fourrey C."/>
            <person name="LaButti K."/>
            <person name="Lindquist E.A."/>
            <person name="Lipzen A."/>
            <person name="Lundell T."/>
            <person name="Morin E."/>
            <person name="Murat C."/>
            <person name="Riley R."/>
            <person name="Ohm R."/>
            <person name="Sun H."/>
            <person name="Tunlid A."/>
            <person name="Henrissat B."/>
            <person name="Grigoriev I.V."/>
            <person name="Hibbett D.S."/>
            <person name="Martin F."/>
        </authorList>
    </citation>
    <scope>NUCLEOTIDE SEQUENCE [LARGE SCALE GENOMIC DNA]</scope>
    <source>
        <strain evidence="1 2">MD-312</strain>
    </source>
</reference>
<dbReference type="Proteomes" id="UP000053820">
    <property type="component" value="Unassembled WGS sequence"/>
</dbReference>
<name>A0A0C9W665_9AGAM</name>
<organism evidence="1 2">
    <name type="scientific">Hydnomerulius pinastri MD-312</name>
    <dbReference type="NCBI Taxonomy" id="994086"/>
    <lineage>
        <taxon>Eukaryota</taxon>
        <taxon>Fungi</taxon>
        <taxon>Dikarya</taxon>
        <taxon>Basidiomycota</taxon>
        <taxon>Agaricomycotina</taxon>
        <taxon>Agaricomycetes</taxon>
        <taxon>Agaricomycetidae</taxon>
        <taxon>Boletales</taxon>
        <taxon>Boletales incertae sedis</taxon>
        <taxon>Leucogyrophana</taxon>
    </lineage>
</organism>
<dbReference type="PANTHER" id="PTHR38926:SF72">
    <property type="entry name" value="IM:7136021-RELATED"/>
    <property type="match status" value="1"/>
</dbReference>
<dbReference type="Gene3D" id="1.20.1280.50">
    <property type="match status" value="1"/>
</dbReference>
<sequence length="590" mass="65596">MSSSQTLPTSRGWGHRASPVCKLPNEILSYIFELVTHALSLDEFPVVGDNQQKLPFHPASVTAPTTLSTVNRRWRDLVWANPKLWTSIFVSIDNIIDCGYIREESCFHPSPGRILDVESLGRFLSRSRNSPIDILIDGRDPDWDFPDFFDGGQLVEGCPVDNHPFCPQIMTQILDILFHHVSRWRSLVILTDTWAPMHATIHRLSNPHSDRGSSHSTIGGASCLEALTLMCCNEYIVHSDTFVPPELKEPICNPFAALLDHPSDSLSAASRKLTRLRSVSLLGVHVNWADFASLVSDTCRGLSKGIQTLELSYHCCEVRPSVSDFCRILKGCPNLRSLSLKLSGPQCAEETFEGHAVILPSLEKLHLEYDSSQDAARALSLLRCPNLKTLVAEGVAHVDRGSDDGSHLLMYCSTGSLLIPATPLDNAFPKPASLKRPDTAPRKSPFHLLEDLTLHRITACMTPYSMLFASLPNLRRLTLRHTPTHAIASLLPQQHFCGSQNISEVRMTAPCIRLECLDVTHSEVEAYHVLGFTLKERGRMGAPRVPEVTLHLEGSSWLSGRPLVAMYEEITHLDIIDSSEEDDEEFGLDN</sequence>
<dbReference type="InterPro" id="IPR032675">
    <property type="entry name" value="LRR_dom_sf"/>
</dbReference>
<protein>
    <recommendedName>
        <fullName evidence="3">F-box domain-containing protein</fullName>
    </recommendedName>
</protein>
<evidence type="ECO:0000313" key="1">
    <source>
        <dbReference type="EMBL" id="KIJ62343.1"/>
    </source>
</evidence>
<keyword evidence="2" id="KW-1185">Reference proteome</keyword>